<protein>
    <submittedName>
        <fullName evidence="1">Uncharacterized protein</fullName>
    </submittedName>
</protein>
<dbReference type="AlphaFoldDB" id="A0A1I3JID8"/>
<keyword evidence="2" id="KW-1185">Reference proteome</keyword>
<evidence type="ECO:0000313" key="2">
    <source>
        <dbReference type="Proteomes" id="UP000199377"/>
    </source>
</evidence>
<sequence length="80" mass="8348">MSLTLEADDGDLVAKAIAWGELSLGAILAHLANHHAEELDRIATQLADLATRNRGVADALDLLAAAHAKAEAANRPEVEA</sequence>
<reference evidence="1 2" key="1">
    <citation type="submission" date="2016-10" db="EMBL/GenBank/DDBJ databases">
        <authorList>
            <person name="de Groot N.N."/>
        </authorList>
    </citation>
    <scope>NUCLEOTIDE SEQUENCE [LARGE SCALE GENOMIC DNA]</scope>
    <source>
        <strain evidence="1 2">CGMCC 1.11030</strain>
    </source>
</reference>
<accession>A0A1I3JID8</accession>
<evidence type="ECO:0000313" key="1">
    <source>
        <dbReference type="EMBL" id="SFI59926.1"/>
    </source>
</evidence>
<dbReference type="STRING" id="1114924.SAMN05216258_10818"/>
<name>A0A1I3JID8_9RHOB</name>
<gene>
    <name evidence="1" type="ORF">SAMN05216258_10818</name>
</gene>
<proteinExistence type="predicted"/>
<dbReference type="Proteomes" id="UP000199377">
    <property type="component" value="Unassembled WGS sequence"/>
</dbReference>
<dbReference type="RefSeq" id="WP_092861584.1">
    <property type="nucleotide sequence ID" value="NZ_FOQH01000008.1"/>
</dbReference>
<dbReference type="EMBL" id="FOQH01000008">
    <property type="protein sequence ID" value="SFI59926.1"/>
    <property type="molecule type" value="Genomic_DNA"/>
</dbReference>
<organism evidence="1 2">
    <name type="scientific">Albimonas pacifica</name>
    <dbReference type="NCBI Taxonomy" id="1114924"/>
    <lineage>
        <taxon>Bacteria</taxon>
        <taxon>Pseudomonadati</taxon>
        <taxon>Pseudomonadota</taxon>
        <taxon>Alphaproteobacteria</taxon>
        <taxon>Rhodobacterales</taxon>
        <taxon>Paracoccaceae</taxon>
        <taxon>Albimonas</taxon>
    </lineage>
</organism>